<evidence type="ECO:0000256" key="2">
    <source>
        <dbReference type="SAM" id="MobiDB-lite"/>
    </source>
</evidence>
<dbReference type="PROSITE" id="PS50850">
    <property type="entry name" value="MFS"/>
    <property type="match status" value="1"/>
</dbReference>
<reference evidence="5 6" key="1">
    <citation type="submission" date="2024-09" db="EMBL/GenBank/DDBJ databases">
        <title>Rethinking Asexuality: The Enigmatic Case of Functional Sexual Genes in Lepraria (Stereocaulaceae).</title>
        <authorList>
            <person name="Doellman M."/>
            <person name="Sun Y."/>
            <person name="Barcenas-Pena A."/>
            <person name="Lumbsch H.T."/>
            <person name="Grewe F."/>
        </authorList>
    </citation>
    <scope>NUCLEOTIDE SEQUENCE [LARGE SCALE GENOMIC DNA]</scope>
    <source>
        <strain evidence="5 6">Mercado 3170</strain>
    </source>
</reference>
<dbReference type="SUPFAM" id="SSF103473">
    <property type="entry name" value="MFS general substrate transporter"/>
    <property type="match status" value="1"/>
</dbReference>
<feature type="transmembrane region" description="Helical" evidence="3">
    <location>
        <begin position="422"/>
        <end position="442"/>
    </location>
</feature>
<evidence type="ECO:0000256" key="1">
    <source>
        <dbReference type="ARBA" id="ARBA00004141"/>
    </source>
</evidence>
<comment type="caution">
    <text evidence="5">The sequence shown here is derived from an EMBL/GenBank/DDBJ whole genome shotgun (WGS) entry which is preliminary data.</text>
</comment>
<evidence type="ECO:0000313" key="5">
    <source>
        <dbReference type="EMBL" id="KAL2046362.1"/>
    </source>
</evidence>
<feature type="transmembrane region" description="Helical" evidence="3">
    <location>
        <begin position="188"/>
        <end position="207"/>
    </location>
</feature>
<feature type="transmembrane region" description="Helical" evidence="3">
    <location>
        <begin position="259"/>
        <end position="286"/>
    </location>
</feature>
<feature type="transmembrane region" description="Helical" evidence="3">
    <location>
        <begin position="63"/>
        <end position="82"/>
    </location>
</feature>
<feature type="region of interest" description="Disordered" evidence="2">
    <location>
        <begin position="1"/>
        <end position="30"/>
    </location>
</feature>
<feature type="domain" description="Major facilitator superfamily (MFS) profile" evidence="4">
    <location>
        <begin position="62"/>
        <end position="446"/>
    </location>
</feature>
<dbReference type="InterPro" id="IPR036259">
    <property type="entry name" value="MFS_trans_sf"/>
</dbReference>
<accession>A0ABR4AKS3</accession>
<evidence type="ECO:0000259" key="4">
    <source>
        <dbReference type="PROSITE" id="PS50850"/>
    </source>
</evidence>
<evidence type="ECO:0000256" key="3">
    <source>
        <dbReference type="SAM" id="Phobius"/>
    </source>
</evidence>
<feature type="transmembrane region" description="Helical" evidence="3">
    <location>
        <begin position="396"/>
        <end position="416"/>
    </location>
</feature>
<keyword evidence="3" id="KW-1133">Transmembrane helix</keyword>
<dbReference type="EMBL" id="JBEFKJ010000004">
    <property type="protein sequence ID" value="KAL2046362.1"/>
    <property type="molecule type" value="Genomic_DNA"/>
</dbReference>
<feature type="region of interest" description="Disordered" evidence="2">
    <location>
        <begin position="468"/>
        <end position="523"/>
    </location>
</feature>
<protein>
    <recommendedName>
        <fullName evidence="4">Major facilitator superfamily (MFS) profile domain-containing protein</fullName>
    </recommendedName>
</protein>
<dbReference type="Gene3D" id="1.20.1250.20">
    <property type="entry name" value="MFS general substrate transporter like domains"/>
    <property type="match status" value="1"/>
</dbReference>
<keyword evidence="3" id="KW-0472">Membrane</keyword>
<evidence type="ECO:0000313" key="6">
    <source>
        <dbReference type="Proteomes" id="UP001590950"/>
    </source>
</evidence>
<dbReference type="Pfam" id="PF07690">
    <property type="entry name" value="MFS_1"/>
    <property type="match status" value="1"/>
</dbReference>
<feature type="transmembrane region" description="Helical" evidence="3">
    <location>
        <begin position="219"/>
        <end position="238"/>
    </location>
</feature>
<feature type="transmembrane region" description="Helical" evidence="3">
    <location>
        <begin position="331"/>
        <end position="352"/>
    </location>
</feature>
<dbReference type="InterPro" id="IPR011701">
    <property type="entry name" value="MFS"/>
</dbReference>
<feature type="transmembrane region" description="Helical" evidence="3">
    <location>
        <begin position="130"/>
        <end position="146"/>
    </location>
</feature>
<dbReference type="CDD" id="cd17324">
    <property type="entry name" value="MFS_NepI_like"/>
    <property type="match status" value="1"/>
</dbReference>
<comment type="subcellular location">
    <subcellularLocation>
        <location evidence="1">Membrane</location>
        <topology evidence="1">Multi-pass membrane protein</topology>
    </subcellularLocation>
</comment>
<name>A0ABR4AKS3_9LECA</name>
<proteinExistence type="predicted"/>
<dbReference type="PANTHER" id="PTHR42910">
    <property type="entry name" value="TRANSPORTER SCO4007-RELATED"/>
    <property type="match status" value="1"/>
</dbReference>
<keyword evidence="6" id="KW-1185">Reference proteome</keyword>
<dbReference type="InterPro" id="IPR020846">
    <property type="entry name" value="MFS_dom"/>
</dbReference>
<feature type="compositionally biased region" description="Polar residues" evidence="2">
    <location>
        <begin position="1"/>
        <end position="10"/>
    </location>
</feature>
<feature type="compositionally biased region" description="Basic and acidic residues" evidence="2">
    <location>
        <begin position="506"/>
        <end position="523"/>
    </location>
</feature>
<dbReference type="Proteomes" id="UP001590950">
    <property type="component" value="Unassembled WGS sequence"/>
</dbReference>
<sequence length="523" mass="57824">MFTPTLQPAESLTKGDAPAPPASSHGYELSRRGQSFGRRLYLLVNYTPERCRYNPEEPFRFSMALNLLFGFAAAFTVANLYYNHPILNKLAEEFHVNQERVSLIPTLAQAGYAGGLLFFCPLGDHFKRRPFVLLLVWFTATAWIGLCITNSFYVFIFLTFLTSLTTVTPQLMLPLVGDLAPPNRRASALSIVVSGLLLGILIARILSGVVTDFTSWRNIYWLALALQYTILTLLWLFLPDYPSTNPDGLNYFKMLWSIVAMLFKYPVLVQACLIGFCTSTTFTSYWTTLTFLLSSSPYNYSPLTIGLFALIGIFAMCFGPPYSRLVIDKIVPLYSIIFGEIICITGITIGTYTGTFTIAGPIIQAFMIDLGLQTSQIANRTAIYAIEPKARNRVNTAYMLSVFCGQLVGTSVGNALYARGGWVRSGSASIGFIGLALILCFARGPREKRWVGWGGGWGIRRTDVAPKNKNIGFQGNEKASESTIKSPEDEESTKGKAADVTAAEPVRQDTQGKLRKEEKLASN</sequence>
<organism evidence="5 6">
    <name type="scientific">Stereocaulon virgatum</name>
    <dbReference type="NCBI Taxonomy" id="373712"/>
    <lineage>
        <taxon>Eukaryota</taxon>
        <taxon>Fungi</taxon>
        <taxon>Dikarya</taxon>
        <taxon>Ascomycota</taxon>
        <taxon>Pezizomycotina</taxon>
        <taxon>Lecanoromycetes</taxon>
        <taxon>OSLEUM clade</taxon>
        <taxon>Lecanoromycetidae</taxon>
        <taxon>Lecanorales</taxon>
        <taxon>Lecanorineae</taxon>
        <taxon>Stereocaulaceae</taxon>
        <taxon>Stereocaulon</taxon>
    </lineage>
</organism>
<gene>
    <name evidence="5" type="ORF">N7G274_001809</name>
</gene>
<keyword evidence="3" id="KW-0812">Transmembrane</keyword>
<feature type="transmembrane region" description="Helical" evidence="3">
    <location>
        <begin position="102"/>
        <end position="123"/>
    </location>
</feature>
<dbReference type="PANTHER" id="PTHR42910:SF1">
    <property type="entry name" value="MAJOR FACILITATOR SUPERFAMILY (MFS) PROFILE DOMAIN-CONTAINING PROTEIN"/>
    <property type="match status" value="1"/>
</dbReference>
<feature type="transmembrane region" description="Helical" evidence="3">
    <location>
        <begin position="298"/>
        <end position="319"/>
    </location>
</feature>